<evidence type="ECO:0000256" key="1">
    <source>
        <dbReference type="SAM" id="MobiDB-lite"/>
    </source>
</evidence>
<feature type="region of interest" description="Disordered" evidence="1">
    <location>
        <begin position="38"/>
        <end position="58"/>
    </location>
</feature>
<feature type="transmembrane region" description="Helical" evidence="2">
    <location>
        <begin position="136"/>
        <end position="167"/>
    </location>
</feature>
<reference evidence="3 4" key="1">
    <citation type="submission" date="2016-12" db="EMBL/GenBank/DDBJ databases">
        <title>Genomic comparison of strains in the 'Actinomyces naeslundii' group.</title>
        <authorList>
            <person name="Mughal S.R."/>
            <person name="Do T."/>
            <person name="Gilbert S.C."/>
            <person name="Witherden E.A."/>
            <person name="Didelot X."/>
            <person name="Beighton D."/>
        </authorList>
    </citation>
    <scope>NUCLEOTIDE SEQUENCE [LARGE SCALE GENOMIC DNA]</scope>
    <source>
        <strain evidence="3 4">NCTC 10301</strain>
    </source>
</reference>
<feature type="transmembrane region" description="Helical" evidence="2">
    <location>
        <begin position="100"/>
        <end position="124"/>
    </location>
</feature>
<keyword evidence="2" id="KW-0812">Transmembrane</keyword>
<sequence length="267" mass="28188">MPEYPVAQLPPQDPSDYPYIKIGVSASVDGARELQNSALSSPVPSGLGQPPGGPGGYPWGVPAPGEHVPFAPAVPVHPPGFLWDNPVLILERRRFTNRGIAVSCGIIELITVIIALIINVALFLPTVLMEPHPSVLMGVVILMMMAGPFLVGVGWIVSFVLALVACIQAHASSDRIQPGGWAEAKMPTAAQLAASIVMGLPTVVMYVALYKYASVETDALSDTAFVPLIVICMAVQVMLVLACILLLRISAALRAVVTAPQTGEWVQ</sequence>
<evidence type="ECO:0000313" key="3">
    <source>
        <dbReference type="EMBL" id="OMG38534.1"/>
    </source>
</evidence>
<accession>A0A854D899</accession>
<protein>
    <submittedName>
        <fullName evidence="3">Uncharacterized protein</fullName>
    </submittedName>
</protein>
<name>A0A854D899_ACTNA</name>
<feature type="transmembrane region" description="Helical" evidence="2">
    <location>
        <begin position="224"/>
        <end position="247"/>
    </location>
</feature>
<keyword evidence="2" id="KW-1133">Transmembrane helix</keyword>
<proteinExistence type="predicted"/>
<evidence type="ECO:0000256" key="2">
    <source>
        <dbReference type="SAM" id="Phobius"/>
    </source>
</evidence>
<feature type="transmembrane region" description="Helical" evidence="2">
    <location>
        <begin position="188"/>
        <end position="212"/>
    </location>
</feature>
<organism evidence="3 4">
    <name type="scientific">Actinomyces naeslundii</name>
    <dbReference type="NCBI Taxonomy" id="1655"/>
    <lineage>
        <taxon>Bacteria</taxon>
        <taxon>Bacillati</taxon>
        <taxon>Actinomycetota</taxon>
        <taxon>Actinomycetes</taxon>
        <taxon>Actinomycetales</taxon>
        <taxon>Actinomycetaceae</taxon>
        <taxon>Actinomyces</taxon>
    </lineage>
</organism>
<dbReference type="AlphaFoldDB" id="A0A854D899"/>
<comment type="caution">
    <text evidence="3">The sequence shown here is derived from an EMBL/GenBank/DDBJ whole genome shotgun (WGS) entry which is preliminary data.</text>
</comment>
<gene>
    <name evidence="3" type="ORF">BKH33_01835</name>
</gene>
<evidence type="ECO:0000313" key="4">
    <source>
        <dbReference type="Proteomes" id="UP000187035"/>
    </source>
</evidence>
<dbReference type="Proteomes" id="UP000187035">
    <property type="component" value="Unassembled WGS sequence"/>
</dbReference>
<dbReference type="EMBL" id="MSRR01000003">
    <property type="protein sequence ID" value="OMG38534.1"/>
    <property type="molecule type" value="Genomic_DNA"/>
</dbReference>
<keyword evidence="2" id="KW-0472">Membrane</keyword>